<evidence type="ECO:0000256" key="2">
    <source>
        <dbReference type="ARBA" id="ARBA00022676"/>
    </source>
</evidence>
<evidence type="ECO:0000256" key="1">
    <source>
        <dbReference type="ARBA" id="ARBA00006739"/>
    </source>
</evidence>
<dbReference type="InterPro" id="IPR001173">
    <property type="entry name" value="Glyco_trans_2-like"/>
</dbReference>
<dbReference type="GO" id="GO:0016757">
    <property type="term" value="F:glycosyltransferase activity"/>
    <property type="evidence" value="ECO:0007669"/>
    <property type="project" value="UniProtKB-KW"/>
</dbReference>
<dbReference type="PANTHER" id="PTHR43685:SF5">
    <property type="entry name" value="GLYCOSYLTRANSFERASE EPSE-RELATED"/>
    <property type="match status" value="1"/>
</dbReference>
<organism evidence="5 6">
    <name type="scientific">Novosphingobium aureum</name>
    <dbReference type="NCBI Taxonomy" id="2792964"/>
    <lineage>
        <taxon>Bacteria</taxon>
        <taxon>Pseudomonadati</taxon>
        <taxon>Pseudomonadota</taxon>
        <taxon>Alphaproteobacteria</taxon>
        <taxon>Sphingomonadales</taxon>
        <taxon>Sphingomonadaceae</taxon>
        <taxon>Novosphingobium</taxon>
    </lineage>
</organism>
<dbReference type="SUPFAM" id="SSF53448">
    <property type="entry name" value="Nucleotide-diphospho-sugar transferases"/>
    <property type="match status" value="1"/>
</dbReference>
<dbReference type="InterPro" id="IPR050834">
    <property type="entry name" value="Glycosyltransf_2"/>
</dbReference>
<comment type="caution">
    <text evidence="5">The sequence shown here is derived from an EMBL/GenBank/DDBJ whole genome shotgun (WGS) entry which is preliminary data.</text>
</comment>
<dbReference type="Proteomes" id="UP000617634">
    <property type="component" value="Unassembled WGS sequence"/>
</dbReference>
<dbReference type="InterPro" id="IPR029044">
    <property type="entry name" value="Nucleotide-diphossugar_trans"/>
</dbReference>
<dbReference type="AlphaFoldDB" id="A0A931HDP6"/>
<dbReference type="RefSeq" id="WP_197164869.1">
    <property type="nucleotide sequence ID" value="NZ_JADZGI010000002.1"/>
</dbReference>
<keyword evidence="2" id="KW-0328">Glycosyltransferase</keyword>
<dbReference type="Pfam" id="PF00535">
    <property type="entry name" value="Glycos_transf_2"/>
    <property type="match status" value="1"/>
</dbReference>
<dbReference type="EMBL" id="JADZGI010000002">
    <property type="protein sequence ID" value="MBH0113912.1"/>
    <property type="molecule type" value="Genomic_DNA"/>
</dbReference>
<evidence type="ECO:0000259" key="4">
    <source>
        <dbReference type="Pfam" id="PF00535"/>
    </source>
</evidence>
<reference evidence="5" key="1">
    <citation type="submission" date="2020-11" db="EMBL/GenBank/DDBJ databases">
        <title>Novosphingobium aureum sp. nov., a marine bacterium isolated from sediment of a salt flat.</title>
        <authorList>
            <person name="Yoo Y."/>
            <person name="Kim J.-J."/>
        </authorList>
    </citation>
    <scope>NUCLEOTIDE SEQUENCE</scope>
    <source>
        <strain evidence="5">YJ-S2-02</strain>
    </source>
</reference>
<dbReference type="Gene3D" id="3.90.550.10">
    <property type="entry name" value="Spore Coat Polysaccharide Biosynthesis Protein SpsA, Chain A"/>
    <property type="match status" value="1"/>
</dbReference>
<keyword evidence="3" id="KW-0808">Transferase</keyword>
<dbReference type="PANTHER" id="PTHR43685">
    <property type="entry name" value="GLYCOSYLTRANSFERASE"/>
    <property type="match status" value="1"/>
</dbReference>
<proteinExistence type="inferred from homology"/>
<accession>A0A931HDP6</accession>
<comment type="similarity">
    <text evidence="1">Belongs to the glycosyltransferase 2 family.</text>
</comment>
<protein>
    <submittedName>
        <fullName evidence="5">Glycosyltransferase</fullName>
    </submittedName>
</protein>
<evidence type="ECO:0000313" key="6">
    <source>
        <dbReference type="Proteomes" id="UP000617634"/>
    </source>
</evidence>
<gene>
    <name evidence="5" type="ORF">I5E68_13265</name>
</gene>
<name>A0A931HDP6_9SPHN</name>
<sequence length="339" mass="37734">MPSPAVSVIMSVYNGARFLDLAIDSVLAQDFTEFEFIVLDDGSSDASPAIIRERAARDARIVPILRENRGLIVSLNEMIEKARAPIIARMDADDICQPTRFSEQVAFLEAHPDYGVVGTWSEDIGEHGEKLHRTGPDHPVTHEELLSFIPINGPLICHPAAMYRREVVRSVGSYHAAFRHCEDLDLWLRLAGVTKLGNIPRRLLRYRRYGEQVSSRHATEQQYGAAVAHLAWRERAAGRPDPTQTLESLPPVEALDELFAREGVSREVRSQVAHKLLYSRHALGDGGFALILEHVRDGGDHAGLWRTVVRLLRYRHPVRATKLAAALCAHRPVHAGAAA</sequence>
<evidence type="ECO:0000256" key="3">
    <source>
        <dbReference type="ARBA" id="ARBA00022679"/>
    </source>
</evidence>
<feature type="domain" description="Glycosyltransferase 2-like" evidence="4">
    <location>
        <begin position="7"/>
        <end position="171"/>
    </location>
</feature>
<evidence type="ECO:0000313" key="5">
    <source>
        <dbReference type="EMBL" id="MBH0113912.1"/>
    </source>
</evidence>
<keyword evidence="6" id="KW-1185">Reference proteome</keyword>